<protein>
    <submittedName>
        <fullName evidence="1">Uncharacterized protein</fullName>
    </submittedName>
</protein>
<keyword evidence="2" id="KW-1185">Reference proteome</keyword>
<accession>A0A841FQ62</accession>
<comment type="caution">
    <text evidence="1">The sequence shown here is derived from an EMBL/GenBank/DDBJ whole genome shotgun (WGS) entry which is preliminary data.</text>
</comment>
<dbReference type="InterPro" id="IPR048142">
    <property type="entry name" value="QRL_CxxC_CxxC"/>
</dbReference>
<dbReference type="RefSeq" id="WP_184791013.1">
    <property type="nucleotide sequence ID" value="NZ_JACHGT010000015.1"/>
</dbReference>
<dbReference type="AlphaFoldDB" id="A0A841FQ62"/>
<dbReference type="EMBL" id="JACHGT010000015">
    <property type="protein sequence ID" value="MBB6038226.1"/>
    <property type="molecule type" value="Genomic_DNA"/>
</dbReference>
<evidence type="ECO:0000313" key="2">
    <source>
        <dbReference type="Proteomes" id="UP000548476"/>
    </source>
</evidence>
<sequence length="120" mass="13534">MRAWDYDPDGSRHGGMPTYPYRMAPTGLATRRQLAALKLTPGTSEPAAQLVWRRGERKAYLFHIDRAKPKREATPAQLAALGRAMKVRRTCDMCGTEQPYCVSRKYEACNPCIDTWMAVA</sequence>
<organism evidence="1 2">
    <name type="scientific">Phytomonospora endophytica</name>
    <dbReference type="NCBI Taxonomy" id="714109"/>
    <lineage>
        <taxon>Bacteria</taxon>
        <taxon>Bacillati</taxon>
        <taxon>Actinomycetota</taxon>
        <taxon>Actinomycetes</taxon>
        <taxon>Micromonosporales</taxon>
        <taxon>Micromonosporaceae</taxon>
        <taxon>Phytomonospora</taxon>
    </lineage>
</organism>
<proteinExistence type="predicted"/>
<reference evidence="1 2" key="1">
    <citation type="submission" date="2020-08" db="EMBL/GenBank/DDBJ databases">
        <title>Genomic Encyclopedia of Type Strains, Phase IV (KMG-IV): sequencing the most valuable type-strain genomes for metagenomic binning, comparative biology and taxonomic classification.</title>
        <authorList>
            <person name="Goeker M."/>
        </authorList>
    </citation>
    <scope>NUCLEOTIDE SEQUENCE [LARGE SCALE GENOMIC DNA]</scope>
    <source>
        <strain evidence="1 2">YIM 65646</strain>
    </source>
</reference>
<gene>
    <name evidence="1" type="ORF">HNR73_006106</name>
</gene>
<dbReference type="Proteomes" id="UP000548476">
    <property type="component" value="Unassembled WGS sequence"/>
</dbReference>
<dbReference type="NCBIfam" id="NF041638">
    <property type="entry name" value="QRL_CxxC_CxxC"/>
    <property type="match status" value="1"/>
</dbReference>
<name>A0A841FQ62_9ACTN</name>
<evidence type="ECO:0000313" key="1">
    <source>
        <dbReference type="EMBL" id="MBB6038226.1"/>
    </source>
</evidence>